<reference evidence="1" key="1">
    <citation type="submission" date="2018-05" db="EMBL/GenBank/DDBJ databases">
        <authorList>
            <person name="Lanie J.A."/>
            <person name="Ng W.-L."/>
            <person name="Kazmierczak K.M."/>
            <person name="Andrzejewski T.M."/>
            <person name="Davidsen T.M."/>
            <person name="Wayne K.J."/>
            <person name="Tettelin H."/>
            <person name="Glass J.I."/>
            <person name="Rusch D."/>
            <person name="Podicherti R."/>
            <person name="Tsui H.-C.T."/>
            <person name="Winkler M.E."/>
        </authorList>
    </citation>
    <scope>NUCLEOTIDE SEQUENCE</scope>
</reference>
<sequence>MTEKWLDEELVKIAEQVDSEADLSFELDIALWLHEILKKNKIVITKEMWREHRLEYGDERVDDL</sequence>
<accession>A0A382P1S6</accession>
<gene>
    <name evidence="1" type="ORF">METZ01_LOCUS320167</name>
</gene>
<evidence type="ECO:0000313" key="1">
    <source>
        <dbReference type="EMBL" id="SVC67313.1"/>
    </source>
</evidence>
<name>A0A382P1S6_9ZZZZ</name>
<dbReference type="AlphaFoldDB" id="A0A382P1S6"/>
<organism evidence="1">
    <name type="scientific">marine metagenome</name>
    <dbReference type="NCBI Taxonomy" id="408172"/>
    <lineage>
        <taxon>unclassified sequences</taxon>
        <taxon>metagenomes</taxon>
        <taxon>ecological metagenomes</taxon>
    </lineage>
</organism>
<proteinExistence type="predicted"/>
<protein>
    <submittedName>
        <fullName evidence="1">Uncharacterized protein</fullName>
    </submittedName>
</protein>
<dbReference type="EMBL" id="UINC01104284">
    <property type="protein sequence ID" value="SVC67313.1"/>
    <property type="molecule type" value="Genomic_DNA"/>
</dbReference>